<reference evidence="1 2" key="1">
    <citation type="submission" date="2021-03" db="EMBL/GenBank/DDBJ databases">
        <title>Genomic Encyclopedia of Type Strains, Phase IV (KMG-IV): sequencing the most valuable type-strain genomes for metagenomic binning, comparative biology and taxonomic classification.</title>
        <authorList>
            <person name="Goeker M."/>
        </authorList>
    </citation>
    <scope>NUCLEOTIDE SEQUENCE [LARGE SCALE GENOMIC DNA]</scope>
    <source>
        <strain evidence="1 2">DSM 1289</strain>
    </source>
</reference>
<evidence type="ECO:0000313" key="1">
    <source>
        <dbReference type="EMBL" id="MBP1855751.1"/>
    </source>
</evidence>
<comment type="caution">
    <text evidence="1">The sequence shown here is derived from an EMBL/GenBank/DDBJ whole genome shotgun (WGS) entry which is preliminary data.</text>
</comment>
<protein>
    <submittedName>
        <fullName evidence="1">Uncharacterized protein</fullName>
    </submittedName>
</protein>
<dbReference type="Proteomes" id="UP000767291">
    <property type="component" value="Unassembled WGS sequence"/>
</dbReference>
<evidence type="ECO:0000313" key="2">
    <source>
        <dbReference type="Proteomes" id="UP000767291"/>
    </source>
</evidence>
<accession>A0ABS4ECU5</accession>
<gene>
    <name evidence="1" type="ORF">J2Z43_002149</name>
</gene>
<sequence>MYIKTINEISTGNIVESNNKRIELVKDIQNSKDLFLYLDIIGQYLINDDLSGIKYICKHKLFFEEIDIHIDNIFKSLETKIKTKDYSIDSIINILEVSYLDNAHDGFLMSWGETLRHI</sequence>
<proteinExistence type="predicted"/>
<name>A0ABS4ECU5_9FIRM</name>
<keyword evidence="2" id="KW-1185">Reference proteome</keyword>
<organism evidence="1 2">
    <name type="scientific">Metaclostridioides mangenotii</name>
    <dbReference type="NCBI Taxonomy" id="1540"/>
    <lineage>
        <taxon>Bacteria</taxon>
        <taxon>Bacillati</taxon>
        <taxon>Bacillota</taxon>
        <taxon>Clostridia</taxon>
        <taxon>Peptostreptococcales</taxon>
        <taxon>Peptostreptococcaceae</taxon>
        <taxon>Metaclostridioides</taxon>
    </lineage>
</organism>
<dbReference type="EMBL" id="JAGGJX010000004">
    <property type="protein sequence ID" value="MBP1855751.1"/>
    <property type="molecule type" value="Genomic_DNA"/>
</dbReference>
<dbReference type="RefSeq" id="WP_209457154.1">
    <property type="nucleotide sequence ID" value="NZ_BAAACS010000004.1"/>
</dbReference>